<sequence>MPAYHAHAAQRPLQPALPKGSLVVITGATGFIGSHTASALLAHPNNYRIRCPVRSEEKAAGLTSYVEKHFGKGRLETPLVKDMAAPGAYEGIIDDDVKGVIHLATDVSFGETWEVIENSKAGIENLLHTISKHPSVTRLVLTSSSVALGQPSSVPRSKFDPAHPAKVWDHDTWDDEMPTFARQQADKQAKGEETDKTPGKLPMAMYATSKILSERAAWEWLEDTKRSNNLTFTTVHPNATLGEPILPKGAASIPGEWLWSLYKGETATYDSASPQHFCNVRDIAKAHVAAIARDDVGNERILGFTGPFGWSDCTRVLIRDFPDKKGIIAAPKEGDEDTIDATLVKNARFKELCGGSLIGFEESVRETIQGQIKSGAKQDTKA</sequence>
<dbReference type="PANTHER" id="PTHR10366:SF562">
    <property type="entry name" value="ALDEHYDE REDUCTASE II (AFU_ORTHOLOGUE AFUA_1G11360)"/>
    <property type="match status" value="1"/>
</dbReference>
<dbReference type="PANTHER" id="PTHR10366">
    <property type="entry name" value="NAD DEPENDENT EPIMERASE/DEHYDRATASE"/>
    <property type="match status" value="1"/>
</dbReference>
<evidence type="ECO:0000259" key="3">
    <source>
        <dbReference type="Pfam" id="PF01370"/>
    </source>
</evidence>
<dbReference type="GO" id="GO:0016616">
    <property type="term" value="F:oxidoreductase activity, acting on the CH-OH group of donors, NAD or NADP as acceptor"/>
    <property type="evidence" value="ECO:0007669"/>
    <property type="project" value="TreeGrafter"/>
</dbReference>
<dbReference type="STRING" id="1569628.A0A316ULN3"/>
<protein>
    <submittedName>
        <fullName evidence="4">NAD(P)-binding protein</fullName>
    </submittedName>
</protein>
<dbReference type="InterPro" id="IPR036291">
    <property type="entry name" value="NAD(P)-bd_dom_sf"/>
</dbReference>
<dbReference type="EMBL" id="KZ819674">
    <property type="protein sequence ID" value="PWN25854.1"/>
    <property type="molecule type" value="Genomic_DNA"/>
</dbReference>
<keyword evidence="1" id="KW-0560">Oxidoreductase</keyword>
<dbReference type="InterPro" id="IPR001509">
    <property type="entry name" value="Epimerase_deHydtase"/>
</dbReference>
<organism evidence="4 5">
    <name type="scientific">Jaminaea rosea</name>
    <dbReference type="NCBI Taxonomy" id="1569628"/>
    <lineage>
        <taxon>Eukaryota</taxon>
        <taxon>Fungi</taxon>
        <taxon>Dikarya</taxon>
        <taxon>Basidiomycota</taxon>
        <taxon>Ustilaginomycotina</taxon>
        <taxon>Exobasidiomycetes</taxon>
        <taxon>Microstromatales</taxon>
        <taxon>Microstromatales incertae sedis</taxon>
        <taxon>Jaminaea</taxon>
    </lineage>
</organism>
<feature type="domain" description="NAD-dependent epimerase/dehydratase" evidence="3">
    <location>
        <begin position="23"/>
        <end position="164"/>
    </location>
</feature>
<proteinExistence type="inferred from homology"/>
<dbReference type="RefSeq" id="XP_025360466.1">
    <property type="nucleotide sequence ID" value="XM_025506799.1"/>
</dbReference>
<dbReference type="OrthoDB" id="2735536at2759"/>
<dbReference type="SUPFAM" id="SSF51735">
    <property type="entry name" value="NAD(P)-binding Rossmann-fold domains"/>
    <property type="match status" value="1"/>
</dbReference>
<dbReference type="InterPro" id="IPR050425">
    <property type="entry name" value="NAD(P)_dehydrat-like"/>
</dbReference>
<name>A0A316ULN3_9BASI</name>
<evidence type="ECO:0000256" key="2">
    <source>
        <dbReference type="ARBA" id="ARBA00023445"/>
    </source>
</evidence>
<dbReference type="Proteomes" id="UP000245884">
    <property type="component" value="Unassembled WGS sequence"/>
</dbReference>
<evidence type="ECO:0000256" key="1">
    <source>
        <dbReference type="ARBA" id="ARBA00023002"/>
    </source>
</evidence>
<evidence type="ECO:0000313" key="4">
    <source>
        <dbReference type="EMBL" id="PWN25854.1"/>
    </source>
</evidence>
<dbReference type="GeneID" id="37028622"/>
<evidence type="ECO:0000313" key="5">
    <source>
        <dbReference type="Proteomes" id="UP000245884"/>
    </source>
</evidence>
<reference evidence="4 5" key="1">
    <citation type="journal article" date="2018" name="Mol. Biol. Evol.">
        <title>Broad Genomic Sampling Reveals a Smut Pathogenic Ancestry of the Fungal Clade Ustilaginomycotina.</title>
        <authorList>
            <person name="Kijpornyongpan T."/>
            <person name="Mondo S.J."/>
            <person name="Barry K."/>
            <person name="Sandor L."/>
            <person name="Lee J."/>
            <person name="Lipzen A."/>
            <person name="Pangilinan J."/>
            <person name="LaButti K."/>
            <person name="Hainaut M."/>
            <person name="Henrissat B."/>
            <person name="Grigoriev I.V."/>
            <person name="Spatafora J.W."/>
            <person name="Aime M.C."/>
        </authorList>
    </citation>
    <scope>NUCLEOTIDE SEQUENCE [LARGE SCALE GENOMIC DNA]</scope>
    <source>
        <strain evidence="4 5">MCA 5214</strain>
    </source>
</reference>
<comment type="similarity">
    <text evidence="2">Belongs to the NAD(P)-dependent epimerase/dehydratase family. Dihydroflavonol-4-reductase subfamily.</text>
</comment>
<keyword evidence="5" id="KW-1185">Reference proteome</keyword>
<dbReference type="Gene3D" id="3.40.50.720">
    <property type="entry name" value="NAD(P)-binding Rossmann-like Domain"/>
    <property type="match status" value="1"/>
</dbReference>
<dbReference type="Pfam" id="PF01370">
    <property type="entry name" value="Epimerase"/>
    <property type="match status" value="1"/>
</dbReference>
<gene>
    <name evidence="4" type="ORF">BDZ90DRAFT_233867</name>
</gene>
<accession>A0A316ULN3</accession>
<dbReference type="AlphaFoldDB" id="A0A316ULN3"/>